<dbReference type="Pfam" id="PF08432">
    <property type="entry name" value="Vfa1"/>
    <property type="match status" value="1"/>
</dbReference>
<dbReference type="PANTHER" id="PTHR28218:SF1">
    <property type="entry name" value="VPS4-ASSOCIATED PROTEIN 1"/>
    <property type="match status" value="1"/>
</dbReference>
<dbReference type="GO" id="GO:0005768">
    <property type="term" value="C:endosome"/>
    <property type="evidence" value="ECO:0007669"/>
    <property type="project" value="TreeGrafter"/>
</dbReference>
<comment type="caution">
    <text evidence="2">The sequence shown here is derived from an EMBL/GenBank/DDBJ whole genome shotgun (WGS) entry which is preliminary data.</text>
</comment>
<reference evidence="2" key="1">
    <citation type="submission" date="2023-01" db="EMBL/GenBank/DDBJ databases">
        <title>The chitinases involved in constricting ring structure development in the nematode-trapping fungus Drechslerella dactyloides.</title>
        <authorList>
            <person name="Wang R."/>
            <person name="Zhang L."/>
            <person name="Tang P."/>
            <person name="Li S."/>
            <person name="Liang L."/>
        </authorList>
    </citation>
    <scope>NUCLEOTIDE SEQUENCE</scope>
    <source>
        <strain evidence="2">YMF1.00031</strain>
    </source>
</reference>
<dbReference type="Proteomes" id="UP001221413">
    <property type="component" value="Unassembled WGS sequence"/>
</dbReference>
<accession>A0AAD6IRM5</accession>
<sequence length="204" mass="23080">MAQPFQNVYIHRKVAESSSKPCMICFKPSTSVLITSCQKVDEAAEAERKKKEEMDKELEKIKKEYEEKLKRKEEKKQDKGKGKEKSTKDEDTEKVKIEAENAASASAKAAEAAAAPIASFSQYQLHRKGRSGEAAPALVSFLPLPQDTRSRLTDVVVVRTFLGRSSDFFNMRQQKYRDKQLAKRNMERLKNPLSFPAVPKGDPI</sequence>
<proteinExistence type="predicted"/>
<organism evidence="2 3">
    <name type="scientific">Drechslerella dactyloides</name>
    <name type="common">Nematode-trapping fungus</name>
    <name type="synonym">Arthrobotrys dactyloides</name>
    <dbReference type="NCBI Taxonomy" id="74499"/>
    <lineage>
        <taxon>Eukaryota</taxon>
        <taxon>Fungi</taxon>
        <taxon>Dikarya</taxon>
        <taxon>Ascomycota</taxon>
        <taxon>Pezizomycotina</taxon>
        <taxon>Orbiliomycetes</taxon>
        <taxon>Orbiliales</taxon>
        <taxon>Orbiliaceae</taxon>
        <taxon>Drechslerella</taxon>
    </lineage>
</organism>
<evidence type="ECO:0000313" key="2">
    <source>
        <dbReference type="EMBL" id="KAJ6257188.1"/>
    </source>
</evidence>
<dbReference type="EMBL" id="JAQGDS010000011">
    <property type="protein sequence ID" value="KAJ6257188.1"/>
    <property type="molecule type" value="Genomic_DNA"/>
</dbReference>
<dbReference type="AlphaFoldDB" id="A0AAD6IRM5"/>
<dbReference type="GO" id="GO:0007034">
    <property type="term" value="P:vacuolar transport"/>
    <property type="evidence" value="ECO:0007669"/>
    <property type="project" value="TreeGrafter"/>
</dbReference>
<dbReference type="InterPro" id="IPR013640">
    <property type="entry name" value="Vfa1"/>
</dbReference>
<name>A0AAD6IRM5_DREDA</name>
<dbReference type="PANTHER" id="PTHR28218">
    <property type="entry name" value="VPS4-ASSOCIATED PROTEIN 1"/>
    <property type="match status" value="1"/>
</dbReference>
<gene>
    <name evidence="2" type="ORF">Dda_8074</name>
</gene>
<feature type="region of interest" description="Disordered" evidence="1">
    <location>
        <begin position="67"/>
        <end position="95"/>
    </location>
</feature>
<evidence type="ECO:0000256" key="1">
    <source>
        <dbReference type="SAM" id="MobiDB-lite"/>
    </source>
</evidence>
<keyword evidence="3" id="KW-1185">Reference proteome</keyword>
<evidence type="ECO:0000313" key="3">
    <source>
        <dbReference type="Proteomes" id="UP001221413"/>
    </source>
</evidence>
<protein>
    <submittedName>
        <fullName evidence="2">Uncharacterized protein</fullName>
    </submittedName>
</protein>